<dbReference type="CDD" id="cd00338">
    <property type="entry name" value="Ser_Recombinase"/>
    <property type="match status" value="1"/>
</dbReference>
<comment type="caution">
    <text evidence="4">The sequence shown here is derived from an EMBL/GenBank/DDBJ whole genome shotgun (WGS) entry which is preliminary data.</text>
</comment>
<dbReference type="InterPro" id="IPR038109">
    <property type="entry name" value="DNA_bind_recomb_sf"/>
</dbReference>
<dbReference type="InterPro" id="IPR011109">
    <property type="entry name" value="DNA_bind_recombinase_dom"/>
</dbReference>
<dbReference type="Pfam" id="PF00239">
    <property type="entry name" value="Resolvase"/>
    <property type="match status" value="1"/>
</dbReference>
<dbReference type="EMBL" id="WAAQ01000002">
    <property type="protein sequence ID" value="KAB1883957.1"/>
    <property type="molecule type" value="Genomic_DNA"/>
</dbReference>
<feature type="domain" description="Recombinase" evidence="3">
    <location>
        <begin position="156"/>
        <end position="261"/>
    </location>
</feature>
<dbReference type="GO" id="GO:0003677">
    <property type="term" value="F:DNA binding"/>
    <property type="evidence" value="ECO:0007669"/>
    <property type="project" value="InterPro"/>
</dbReference>
<evidence type="ECO:0000256" key="1">
    <source>
        <dbReference type="SAM" id="MobiDB-lite"/>
    </source>
</evidence>
<dbReference type="Gene3D" id="3.40.50.1390">
    <property type="entry name" value="Resolvase, N-terminal catalytic domain"/>
    <property type="match status" value="1"/>
</dbReference>
<accession>A0AAD3X232</accession>
<dbReference type="InterPro" id="IPR006119">
    <property type="entry name" value="Resolv_N"/>
</dbReference>
<dbReference type="PANTHER" id="PTHR30461:SF23">
    <property type="entry name" value="DNA RECOMBINASE-RELATED"/>
    <property type="match status" value="1"/>
</dbReference>
<dbReference type="Pfam" id="PF07508">
    <property type="entry name" value="Recombinase"/>
    <property type="match status" value="1"/>
</dbReference>
<dbReference type="AlphaFoldDB" id="A0AAD3X232"/>
<dbReference type="Gene3D" id="3.90.1750.20">
    <property type="entry name" value="Putative Large Serine Recombinase, Chain B, Domain 2"/>
    <property type="match status" value="1"/>
</dbReference>
<dbReference type="SUPFAM" id="SSF53041">
    <property type="entry name" value="Resolvase-like"/>
    <property type="match status" value="1"/>
</dbReference>
<dbReference type="GO" id="GO:0000150">
    <property type="term" value="F:DNA strand exchange activity"/>
    <property type="evidence" value="ECO:0007669"/>
    <property type="project" value="InterPro"/>
</dbReference>
<evidence type="ECO:0000313" key="4">
    <source>
        <dbReference type="EMBL" id="KAB1883957.1"/>
    </source>
</evidence>
<dbReference type="PROSITE" id="PS51736">
    <property type="entry name" value="RECOMBINASES_3"/>
    <property type="match status" value="1"/>
</dbReference>
<evidence type="ECO:0000259" key="3">
    <source>
        <dbReference type="PROSITE" id="PS51737"/>
    </source>
</evidence>
<dbReference type="InterPro" id="IPR036162">
    <property type="entry name" value="Resolvase-like_N_sf"/>
</dbReference>
<dbReference type="Proteomes" id="UP000436027">
    <property type="component" value="Unassembled WGS sequence"/>
</dbReference>
<dbReference type="InterPro" id="IPR050639">
    <property type="entry name" value="SSR_resolvase"/>
</dbReference>
<gene>
    <name evidence="4" type="ORF">F6W70_15400</name>
</gene>
<evidence type="ECO:0000259" key="2">
    <source>
        <dbReference type="PROSITE" id="PS51736"/>
    </source>
</evidence>
<proteinExistence type="predicted"/>
<dbReference type="RefSeq" id="WP_151487192.1">
    <property type="nucleotide sequence ID" value="NZ_BAAAIN010000001.1"/>
</dbReference>
<organism evidence="4 5">
    <name type="scientific">Microbacterium maritypicum</name>
    <name type="common">Microbacterium liquefaciens</name>
    <dbReference type="NCBI Taxonomy" id="33918"/>
    <lineage>
        <taxon>Bacteria</taxon>
        <taxon>Bacillati</taxon>
        <taxon>Actinomycetota</taxon>
        <taxon>Actinomycetes</taxon>
        <taxon>Micrococcales</taxon>
        <taxon>Microbacteriaceae</taxon>
        <taxon>Microbacterium</taxon>
    </lineage>
</organism>
<protein>
    <submittedName>
        <fullName evidence="4">Recombinase family protein</fullName>
    </submittedName>
</protein>
<feature type="domain" description="Resolvase/invertase-type recombinase catalytic" evidence="2">
    <location>
        <begin position="2"/>
        <end position="149"/>
    </location>
</feature>
<name>A0AAD3X232_MICMQ</name>
<dbReference type="SMART" id="SM00857">
    <property type="entry name" value="Resolvase"/>
    <property type="match status" value="1"/>
</dbReference>
<dbReference type="PROSITE" id="PS51737">
    <property type="entry name" value="RECOMBINASE_DNA_BIND"/>
    <property type="match status" value="1"/>
</dbReference>
<sequence length="498" mass="55010">MHAGIYARISQDQLGDELGVGRQTADCQAEAARRGWPVDEVYIDNDVSATRSKRRPAYERMLADVRAGHITAIVVWDVDRLTRTPRELEDIIDLADQHGLALANVGGEIDLSTPQGRMTARIKGTVARHETEQMSRRLKRRFQEKAERGEPHGYSPYGYRRVDGRDVPEPDEATVILECARRVLDGESLRAVATDLNARGVHGPKAPLWNTTILRQILLRGSNAGLRQYQGKIIGSSTTEPVLDRATFDRLTALLTDPSRKTNQSGPGFKYLLSGIAICGRCGRCPEHLGDYDPPACNLCDSAVAAAGRMKRQVGRSAGSLADGTPKRQPPSYACTHCFKVRRKQEPVDDLVVDVLLARLSQPDALPLLSSGDPESVREAQRTITAIDAKLDVAADQFASDQITGAQLTRISARLRAERDAAERRLRAYQPNSRLLDLTAGDVRERWDAMPLDAQREVVDALMTVTINPSGIGTRFDPRSITIRWRQHAPLQPEMVPA</sequence>
<evidence type="ECO:0000313" key="5">
    <source>
        <dbReference type="Proteomes" id="UP000436027"/>
    </source>
</evidence>
<feature type="region of interest" description="Disordered" evidence="1">
    <location>
        <begin position="143"/>
        <end position="165"/>
    </location>
</feature>
<dbReference type="PANTHER" id="PTHR30461">
    <property type="entry name" value="DNA-INVERTASE FROM LAMBDOID PROPHAGE"/>
    <property type="match status" value="1"/>
</dbReference>
<reference evidence="4 5" key="1">
    <citation type="submission" date="2019-09" db="EMBL/GenBank/DDBJ databases">
        <title>Whole genome sequencing of Microbacterium maritypicum.</title>
        <authorList>
            <person name="Lenchi N."/>
        </authorList>
    </citation>
    <scope>NUCLEOTIDE SEQUENCE [LARGE SCALE GENOMIC DNA]</scope>
    <source>
        <strain evidence="4 5">DSM 12512</strain>
    </source>
</reference>